<protein>
    <recommendedName>
        <fullName evidence="4">Lipoprotein</fullName>
    </recommendedName>
</protein>
<proteinExistence type="predicted"/>
<feature type="region of interest" description="Disordered" evidence="1">
    <location>
        <begin position="135"/>
        <end position="163"/>
    </location>
</feature>
<organism evidence="2 3">
    <name type="scientific">Sphingomonas agrestis</name>
    <dbReference type="NCBI Taxonomy" id="3080540"/>
    <lineage>
        <taxon>Bacteria</taxon>
        <taxon>Pseudomonadati</taxon>
        <taxon>Pseudomonadota</taxon>
        <taxon>Alphaproteobacteria</taxon>
        <taxon>Sphingomonadales</taxon>
        <taxon>Sphingomonadaceae</taxon>
        <taxon>Sphingomonas</taxon>
    </lineage>
</organism>
<sequence length="163" mass="16598">MRVLLTTGLALALAGCGSEEVANNSVAPRPTPTPPTLGGVDLNTPLRASGTGPYWQIEIAPGTIAYAVSPDVHPTDFYPVSPKLGEGRAIFETQTPEAEPVTITLTAAACTAGKASLPLTAEAKIGARTLKGCAGPAPRPVREAVPVEGENMTVATENASAQP</sequence>
<name>A0ABU3Y3D3_9SPHN</name>
<comment type="caution">
    <text evidence="2">The sequence shown here is derived from an EMBL/GenBank/DDBJ whole genome shotgun (WGS) entry which is preliminary data.</text>
</comment>
<feature type="region of interest" description="Disordered" evidence="1">
    <location>
        <begin position="21"/>
        <end position="40"/>
    </location>
</feature>
<evidence type="ECO:0000313" key="3">
    <source>
        <dbReference type="Proteomes" id="UP001273531"/>
    </source>
</evidence>
<dbReference type="RefSeq" id="WP_317225116.1">
    <property type="nucleotide sequence ID" value="NZ_JAWJEJ010000001.1"/>
</dbReference>
<dbReference type="PROSITE" id="PS51257">
    <property type="entry name" value="PROKAR_LIPOPROTEIN"/>
    <property type="match status" value="1"/>
</dbReference>
<dbReference type="EMBL" id="JAWJEJ010000001">
    <property type="protein sequence ID" value="MDV3455910.1"/>
    <property type="molecule type" value="Genomic_DNA"/>
</dbReference>
<accession>A0ABU3Y3D3</accession>
<evidence type="ECO:0008006" key="4">
    <source>
        <dbReference type="Google" id="ProtNLM"/>
    </source>
</evidence>
<reference evidence="2 3" key="1">
    <citation type="submission" date="2023-10" db="EMBL/GenBank/DDBJ databases">
        <title>Sphingomonas sp. HF-S4 16S ribosomal RNA gene Genome sequencing and assembly.</title>
        <authorList>
            <person name="Lee H."/>
        </authorList>
    </citation>
    <scope>NUCLEOTIDE SEQUENCE [LARGE SCALE GENOMIC DNA]</scope>
    <source>
        <strain evidence="2 3">HF-S4</strain>
    </source>
</reference>
<gene>
    <name evidence="2" type="ORF">RZN05_02865</name>
</gene>
<feature type="compositionally biased region" description="Polar residues" evidence="1">
    <location>
        <begin position="153"/>
        <end position="163"/>
    </location>
</feature>
<evidence type="ECO:0000256" key="1">
    <source>
        <dbReference type="SAM" id="MobiDB-lite"/>
    </source>
</evidence>
<evidence type="ECO:0000313" key="2">
    <source>
        <dbReference type="EMBL" id="MDV3455910.1"/>
    </source>
</evidence>
<keyword evidence="3" id="KW-1185">Reference proteome</keyword>
<dbReference type="Proteomes" id="UP001273531">
    <property type="component" value="Unassembled WGS sequence"/>
</dbReference>